<reference evidence="12" key="1">
    <citation type="submission" date="2019-02" db="EMBL/GenBank/DDBJ databases">
        <authorList>
            <person name="Gruber-Vodicka R. H."/>
            <person name="Seah K. B. B."/>
        </authorList>
    </citation>
    <scope>NUCLEOTIDE SEQUENCE</scope>
    <source>
        <strain evidence="12">BECK_DK47</strain>
    </source>
</reference>
<dbReference type="Pfam" id="PF14765">
    <property type="entry name" value="PS-DH"/>
    <property type="match status" value="1"/>
</dbReference>
<dbReference type="CDD" id="cd00833">
    <property type="entry name" value="PKS"/>
    <property type="match status" value="1"/>
</dbReference>
<gene>
    <name evidence="12" type="ORF">BECKDK2373B_GA0170837_10753</name>
</gene>
<dbReference type="SMART" id="SM00823">
    <property type="entry name" value="PKS_PP"/>
    <property type="match status" value="1"/>
</dbReference>
<dbReference type="FunFam" id="3.40.366.10:FF:000002">
    <property type="entry name" value="Probable polyketide synthase 2"/>
    <property type="match status" value="1"/>
</dbReference>
<dbReference type="InterPro" id="IPR050091">
    <property type="entry name" value="PKS_NRPS_Biosynth_Enz"/>
</dbReference>
<feature type="region of interest" description="C-terminal hotdog fold" evidence="7">
    <location>
        <begin position="1129"/>
        <end position="1271"/>
    </location>
</feature>
<evidence type="ECO:0000256" key="8">
    <source>
        <dbReference type="SAM" id="MobiDB-lite"/>
    </source>
</evidence>
<dbReference type="InterPro" id="IPR014030">
    <property type="entry name" value="Ketoacyl_synth_N"/>
</dbReference>
<dbReference type="PANTHER" id="PTHR43775">
    <property type="entry name" value="FATTY ACID SYNTHASE"/>
    <property type="match status" value="1"/>
</dbReference>
<dbReference type="SMART" id="SM00827">
    <property type="entry name" value="PKS_AT"/>
    <property type="match status" value="1"/>
</dbReference>
<dbReference type="Gene3D" id="3.40.50.720">
    <property type="entry name" value="NAD(P)-binding Rossmann-like Domain"/>
    <property type="match status" value="1"/>
</dbReference>
<comment type="function">
    <text evidence="6">Involved in production of the polyketide antibiotic thailandamide.</text>
</comment>
<dbReference type="Gene3D" id="3.40.47.10">
    <property type="match status" value="1"/>
</dbReference>
<feature type="region of interest" description="Disordered" evidence="8">
    <location>
        <begin position="1343"/>
        <end position="1374"/>
    </location>
</feature>
<dbReference type="InterPro" id="IPR049900">
    <property type="entry name" value="PKS_mFAS_DH"/>
</dbReference>
<feature type="domain" description="Ketosynthase family 3 (KS3)" evidence="10">
    <location>
        <begin position="37"/>
        <end position="462"/>
    </location>
</feature>
<dbReference type="Gene3D" id="1.10.1200.10">
    <property type="entry name" value="ACP-like"/>
    <property type="match status" value="1"/>
</dbReference>
<evidence type="ECO:0000259" key="11">
    <source>
        <dbReference type="PROSITE" id="PS52019"/>
    </source>
</evidence>
<evidence type="ECO:0000256" key="2">
    <source>
        <dbReference type="ARBA" id="ARBA00006484"/>
    </source>
</evidence>
<keyword evidence="3" id="KW-0596">Phosphopantetheine</keyword>
<dbReference type="CDD" id="cd08955">
    <property type="entry name" value="KR_2_FAS_SDR_x"/>
    <property type="match status" value="1"/>
</dbReference>
<dbReference type="SMART" id="SM01294">
    <property type="entry name" value="PKS_PP_betabranch"/>
    <property type="match status" value="1"/>
</dbReference>
<evidence type="ECO:0000256" key="5">
    <source>
        <dbReference type="ARBA" id="ARBA00022679"/>
    </source>
</evidence>
<dbReference type="PROSITE" id="PS52004">
    <property type="entry name" value="KS3_2"/>
    <property type="match status" value="1"/>
</dbReference>
<dbReference type="SUPFAM" id="SSF53901">
    <property type="entry name" value="Thiolase-like"/>
    <property type="match status" value="1"/>
</dbReference>
<dbReference type="InterPro" id="IPR049552">
    <property type="entry name" value="PKS_DH_N"/>
</dbReference>
<dbReference type="InterPro" id="IPR049551">
    <property type="entry name" value="PKS_DH_C"/>
</dbReference>
<protein>
    <submittedName>
        <fullName evidence="12">Acyl transferase domain-containing protein</fullName>
    </submittedName>
</protein>
<dbReference type="InterPro" id="IPR042104">
    <property type="entry name" value="PKS_dehydratase_sf"/>
</dbReference>
<evidence type="ECO:0000256" key="6">
    <source>
        <dbReference type="ARBA" id="ARBA00054155"/>
    </source>
</evidence>
<dbReference type="Gene3D" id="3.10.129.110">
    <property type="entry name" value="Polyketide synthase dehydratase"/>
    <property type="match status" value="1"/>
</dbReference>
<dbReference type="SUPFAM" id="SSF51735">
    <property type="entry name" value="NAD(P)-binding Rossmann-fold domains"/>
    <property type="match status" value="2"/>
</dbReference>
<dbReference type="PANTHER" id="PTHR43775:SF51">
    <property type="entry name" value="INACTIVE PHENOLPHTHIOCEROL SYNTHESIS POLYKETIDE SYNTHASE TYPE I PKS1-RELATED"/>
    <property type="match status" value="1"/>
</dbReference>
<evidence type="ECO:0000259" key="10">
    <source>
        <dbReference type="PROSITE" id="PS52004"/>
    </source>
</evidence>
<evidence type="ECO:0000256" key="7">
    <source>
        <dbReference type="PROSITE-ProRule" id="PRU01363"/>
    </source>
</evidence>
<sequence>MVDNISGKLEGLSYIKRAALALREKQSELDAIKSARTEPIAIIGMGCRFPGAANPEAYWRLLQGGIDAVTEIPRERWDMDAWFDPDPEVPGKTYVRQGGFLPDIDRFEPGFFGISPREAVDMDPQQRLLLEVAWEALENAGQAPEGLAESPVGVFVGITGYDYGSSMLFGRPEDISPYTASGSMLCIAAGRVSYVLGLQGPTLALDTACSSSLVAIHLACQSLRAGESELAMAGGVNLITAAESMVVASKIQALSPDGRCKTFDASGDGFGRGEGCGIIVLKRLSKAMADGDNVLAVIRGSAIKHDGPSSGLTVPNELSQEKVIREALENSGITPEKINYVEAHGTGTSLGDPIEVGALGAIFAENHSPNSPLTIGSVKTNFGHLEAAAGIAGLMKIVLSLQHQEIPPHLHFKEPNPHIDWERLPFRVPVAGQPWPRGEAKRIAGVSSFGMSGTNAHVVLEEAPAIIGGQADEQPAVDTTGWLGTSEASPQSVRPLHLLTLSAKSEPALRDLAERYAAWFDTHPDVSLADVCFTAYTGRSHFEHRLAVVAESSEEARARLRADDYILGKSGVGEPKTVFLFTGQGSEYSGMGRQLYETEPLFRETIVRCDGILREYDVPLLDLLYPDEGGSAPELSGDMRWLQPVLFSLEYALAELWQSWGVKPDVVMGHSIGEYVAACVAGVFSLEDGLKLVANRGRLMQSCEEGRMLAVSVGEEKAREIIAPYGNDVSVATINAPESVVLSGKPDAIDAIMAALADEDGIDTKLLPIPRASHSPLMEPILDEFREIAASVALSKPKIALCSNVTGDLVTEEVTDPAYWSGHLRSPVRFAKSIQTLHGQGFNTFLEIGPKPALLGMAGLCLPASADDTALVWIPSLREGQDDWRQMLEGLGRWHIRGGVIDWHAFDGGADGSPDNKLARRKVQLPTYPFQRQRYWIEKSRLIRRGAGGPAIHPLLERKFESSVREEIYFESEIDLSSIGWLTDHRVFDAAVLPGTGYLEMALAAGMDMAGADAAGAQHAVPLRIQNVAIEQALILPEEETISTQLVLSPVAEAAGGQPPAGSQPSSAGKALPPAGRALPPAGKKYHFQVFSRGEESHWTSHASGELAIGGEGAPPDGMDLAALQSQCSTEISAVEHYQACRERGLNYGPGFQGVMRFFRGEGMVLGELALPESLTRELGDYRLHPALLDAAFQTTLWAMSDESSETYMPVGIKELQVYGPVPPRCWALARVASVEQDSMTVDVSLWDEAGAPIAEVTGLAARRVDPQTIARHFRKQSDALYELAWREQEIGPVGEASLADETGGAWLILTDRGGLGEELAGRLEAAGNTCILVYADTPASSRQGLPGASARDGNQQGAPITDEEMGTPPESALACPTPEGGAFAHPTENAWLLDSADPAAFERLFTDALPPDAPPLVGMVYLWALDAPATAGLTADLTDDLTAESLMAAQHLVCGGALHLVQAAVEQEKGAPEKNAKPWPKLWLITRNAVAAAGEEGADVAQAPLWGLGRTIAQEHPELWGALIDNPAVADLMVELLAEIGAGAASADWEDQIAYRDGQRYVARLVQSDTPTSDDLHPPLNPDSSYLITGGLGGLGLEVAKWMVGEGARHLALTGRSAPSFDAREIITELEAAGAEVRVISADIADRVQVIHLLAEMEAAMPPLAGIIHAAGVLDDGVLREQTIERFDKVMAPKVAGGWLLHTLTREKPLDFFVCFSSMAGLFGSPGQANYAAANTFLDALAHHRRASGLPTLSIDWGVWARVGLTAAEARRMENVAAMGFGSIEREEGISHLATLMGGADMGRASSAQVAVSPMNWPRFLKRFSTVPAFFAEIAARLPILSSASFLETLREIPPEKQRDHLRSHIQSELNRVLGFEPGQPMDPDQGFTDVGMDSLMIVESRNRLQASLGQPLPSTLLFNYSTLDALVDHLLGEVLSLESFTPKKSSMRSEEHTEEFDDTLAEVKRSSEEELKEFLISSVVTP</sequence>
<dbReference type="Pfam" id="PF08659">
    <property type="entry name" value="KR"/>
    <property type="match status" value="1"/>
</dbReference>
<dbReference type="PROSITE" id="PS00012">
    <property type="entry name" value="PHOSPHOPANTETHEINE"/>
    <property type="match status" value="1"/>
</dbReference>
<dbReference type="InterPro" id="IPR016036">
    <property type="entry name" value="Malonyl_transacylase_ACP-bd"/>
</dbReference>
<evidence type="ECO:0000256" key="1">
    <source>
        <dbReference type="ARBA" id="ARBA00005194"/>
    </source>
</evidence>
<comment type="similarity">
    <text evidence="2">Belongs to the short-chain dehydrogenases/reductases (SDR) family.</text>
</comment>
<dbReference type="SUPFAM" id="SSF55048">
    <property type="entry name" value="Probable ACP-binding domain of malonyl-CoA ACP transacylase"/>
    <property type="match status" value="1"/>
</dbReference>
<dbReference type="InterPro" id="IPR006162">
    <property type="entry name" value="Ppantetheine_attach_site"/>
</dbReference>
<dbReference type="SUPFAM" id="SSF47336">
    <property type="entry name" value="ACP-like"/>
    <property type="match status" value="1"/>
</dbReference>
<feature type="active site" description="Proton donor; for dehydratase activity" evidence="7">
    <location>
        <position position="1190"/>
    </location>
</feature>
<accession>A0A450SX15</accession>
<dbReference type="InterPro" id="IPR020806">
    <property type="entry name" value="PKS_PP-bd"/>
</dbReference>
<evidence type="ECO:0000256" key="3">
    <source>
        <dbReference type="ARBA" id="ARBA00022450"/>
    </source>
</evidence>
<keyword evidence="4" id="KW-0597">Phosphoprotein</keyword>
<evidence type="ECO:0000259" key="9">
    <source>
        <dbReference type="PROSITE" id="PS50075"/>
    </source>
</evidence>
<dbReference type="GO" id="GO:0004312">
    <property type="term" value="F:fatty acid synthase activity"/>
    <property type="evidence" value="ECO:0007669"/>
    <property type="project" value="TreeGrafter"/>
</dbReference>
<dbReference type="InterPro" id="IPR018201">
    <property type="entry name" value="Ketoacyl_synth_AS"/>
</dbReference>
<dbReference type="SMART" id="SM00826">
    <property type="entry name" value="PKS_DH"/>
    <property type="match status" value="1"/>
</dbReference>
<dbReference type="GO" id="GO:0031177">
    <property type="term" value="F:phosphopantetheine binding"/>
    <property type="evidence" value="ECO:0007669"/>
    <property type="project" value="InterPro"/>
</dbReference>
<dbReference type="InterPro" id="IPR016039">
    <property type="entry name" value="Thiolase-like"/>
</dbReference>
<dbReference type="PROSITE" id="PS50075">
    <property type="entry name" value="CARRIER"/>
    <property type="match status" value="1"/>
</dbReference>
<dbReference type="InterPro" id="IPR014031">
    <property type="entry name" value="Ketoacyl_synth_C"/>
</dbReference>
<name>A0A450SX15_9GAMM</name>
<dbReference type="InterPro" id="IPR009081">
    <property type="entry name" value="PP-bd_ACP"/>
</dbReference>
<dbReference type="SMART" id="SM00822">
    <property type="entry name" value="PKS_KR"/>
    <property type="match status" value="1"/>
</dbReference>
<feature type="domain" description="Carrier" evidence="9">
    <location>
        <begin position="1861"/>
        <end position="1936"/>
    </location>
</feature>
<feature type="domain" description="PKS/mFAS DH" evidence="11">
    <location>
        <begin position="953"/>
        <end position="1271"/>
    </location>
</feature>
<dbReference type="Pfam" id="PF22621">
    <property type="entry name" value="CurL-like_PKS_C"/>
    <property type="match status" value="1"/>
</dbReference>
<dbReference type="Pfam" id="PF00109">
    <property type="entry name" value="ketoacyl-synt"/>
    <property type="match status" value="1"/>
</dbReference>
<comment type="pathway">
    <text evidence="1">Lipid metabolism; fatty acid biosynthesis.</text>
</comment>
<dbReference type="EMBL" id="CAADEX010000075">
    <property type="protein sequence ID" value="VFJ58590.1"/>
    <property type="molecule type" value="Genomic_DNA"/>
</dbReference>
<dbReference type="GO" id="GO:0006633">
    <property type="term" value="P:fatty acid biosynthetic process"/>
    <property type="evidence" value="ECO:0007669"/>
    <property type="project" value="UniProtKB-UniPathway"/>
</dbReference>
<dbReference type="SUPFAM" id="SSF52151">
    <property type="entry name" value="FabD/lysophospholipase-like"/>
    <property type="match status" value="1"/>
</dbReference>
<dbReference type="PROSITE" id="PS00606">
    <property type="entry name" value="KS3_1"/>
    <property type="match status" value="1"/>
</dbReference>
<dbReference type="SMART" id="SM00825">
    <property type="entry name" value="PKS_KS"/>
    <property type="match status" value="1"/>
</dbReference>
<keyword evidence="5 12" id="KW-0808">Transferase</keyword>
<feature type="active site" description="Proton acceptor; for dehydratase activity" evidence="7">
    <location>
        <position position="985"/>
    </location>
</feature>
<evidence type="ECO:0000256" key="4">
    <source>
        <dbReference type="ARBA" id="ARBA00022553"/>
    </source>
</evidence>
<dbReference type="InterPro" id="IPR020841">
    <property type="entry name" value="PKS_Beta-ketoAc_synthase_dom"/>
</dbReference>
<feature type="region of interest" description="N-terminal hotdog fold" evidence="7">
    <location>
        <begin position="953"/>
        <end position="1114"/>
    </location>
</feature>
<dbReference type="Pfam" id="PF02801">
    <property type="entry name" value="Ketoacyl-synt_C"/>
    <property type="match status" value="1"/>
</dbReference>
<dbReference type="Gene3D" id="3.30.70.3290">
    <property type="match status" value="1"/>
</dbReference>
<dbReference type="InterPro" id="IPR036291">
    <property type="entry name" value="NAD(P)-bd_dom_sf"/>
</dbReference>
<dbReference type="FunFam" id="3.40.47.10:FF:000019">
    <property type="entry name" value="Polyketide synthase type I"/>
    <property type="match status" value="1"/>
</dbReference>
<proteinExistence type="inferred from homology"/>
<dbReference type="InterPro" id="IPR001227">
    <property type="entry name" value="Ac_transferase_dom_sf"/>
</dbReference>
<dbReference type="InterPro" id="IPR016035">
    <property type="entry name" value="Acyl_Trfase/lysoPLipase"/>
</dbReference>
<dbReference type="InterPro" id="IPR036736">
    <property type="entry name" value="ACP-like_sf"/>
</dbReference>
<dbReference type="Gene3D" id="3.40.366.10">
    <property type="entry name" value="Malonyl-Coenzyme A Acyl Carrier Protein, domain 2"/>
    <property type="match status" value="1"/>
</dbReference>
<dbReference type="Pfam" id="PF00698">
    <property type="entry name" value="Acyl_transf_1"/>
    <property type="match status" value="1"/>
</dbReference>
<dbReference type="PROSITE" id="PS52019">
    <property type="entry name" value="PKS_MFAS_DH"/>
    <property type="match status" value="1"/>
</dbReference>
<dbReference type="Pfam" id="PF00550">
    <property type="entry name" value="PP-binding"/>
    <property type="match status" value="1"/>
</dbReference>
<dbReference type="InterPro" id="IPR057326">
    <property type="entry name" value="KR_dom"/>
</dbReference>
<dbReference type="GO" id="GO:0004315">
    <property type="term" value="F:3-oxoacyl-[acyl-carrier-protein] synthase activity"/>
    <property type="evidence" value="ECO:0007669"/>
    <property type="project" value="InterPro"/>
</dbReference>
<dbReference type="InterPro" id="IPR020807">
    <property type="entry name" value="PKS_DH"/>
</dbReference>
<dbReference type="InterPro" id="IPR013968">
    <property type="entry name" value="PKS_KR"/>
</dbReference>
<dbReference type="Pfam" id="PF21089">
    <property type="entry name" value="PKS_DH_N"/>
    <property type="match status" value="1"/>
</dbReference>
<dbReference type="InterPro" id="IPR014043">
    <property type="entry name" value="Acyl_transferase_dom"/>
</dbReference>
<dbReference type="UniPathway" id="UPA00094"/>
<organism evidence="12">
    <name type="scientific">Candidatus Kentrum sp. DK</name>
    <dbReference type="NCBI Taxonomy" id="2126562"/>
    <lineage>
        <taxon>Bacteria</taxon>
        <taxon>Pseudomonadati</taxon>
        <taxon>Pseudomonadota</taxon>
        <taxon>Gammaproteobacteria</taxon>
        <taxon>Candidatus Kentrum</taxon>
    </lineage>
</organism>
<feature type="region of interest" description="Disordered" evidence="8">
    <location>
        <begin position="1053"/>
        <end position="1076"/>
    </location>
</feature>
<evidence type="ECO:0000313" key="12">
    <source>
        <dbReference type="EMBL" id="VFJ58590.1"/>
    </source>
</evidence>